<keyword evidence="2" id="KW-1185">Reference proteome</keyword>
<dbReference type="STRING" id="431595.K3WSU3"/>
<dbReference type="HOGENOM" id="CLU_047338_0_0_1"/>
<dbReference type="GO" id="GO:0042797">
    <property type="term" value="P:tRNA transcription by RNA polymerase III"/>
    <property type="evidence" value="ECO:0007669"/>
    <property type="project" value="TreeGrafter"/>
</dbReference>
<proteinExistence type="predicted"/>
<dbReference type="InterPro" id="IPR006886">
    <property type="entry name" value="RNA_pol_III_Rpc5"/>
</dbReference>
<dbReference type="AlphaFoldDB" id="K3WSU3"/>
<reference evidence="2" key="1">
    <citation type="journal article" date="2010" name="Genome Biol.">
        <title>Genome sequence of the necrotrophic plant pathogen Pythium ultimum reveals original pathogenicity mechanisms and effector repertoire.</title>
        <authorList>
            <person name="Levesque C.A."/>
            <person name="Brouwer H."/>
            <person name="Cano L."/>
            <person name="Hamilton J.P."/>
            <person name="Holt C."/>
            <person name="Huitema E."/>
            <person name="Raffaele S."/>
            <person name="Robideau G.P."/>
            <person name="Thines M."/>
            <person name="Win J."/>
            <person name="Zerillo M.M."/>
            <person name="Beakes G.W."/>
            <person name="Boore J.L."/>
            <person name="Busam D."/>
            <person name="Dumas B."/>
            <person name="Ferriera S."/>
            <person name="Fuerstenberg S.I."/>
            <person name="Gachon C.M."/>
            <person name="Gaulin E."/>
            <person name="Govers F."/>
            <person name="Grenville-Briggs L."/>
            <person name="Horner N."/>
            <person name="Hostetler J."/>
            <person name="Jiang R.H."/>
            <person name="Johnson J."/>
            <person name="Krajaejun T."/>
            <person name="Lin H."/>
            <person name="Meijer H.J."/>
            <person name="Moore B."/>
            <person name="Morris P."/>
            <person name="Phuntmart V."/>
            <person name="Puiu D."/>
            <person name="Shetty J."/>
            <person name="Stajich J.E."/>
            <person name="Tripathy S."/>
            <person name="Wawra S."/>
            <person name="van West P."/>
            <person name="Whitty B.R."/>
            <person name="Coutinho P.M."/>
            <person name="Henrissat B."/>
            <person name="Martin F."/>
            <person name="Thomas P.D."/>
            <person name="Tyler B.M."/>
            <person name="De Vries R.P."/>
            <person name="Kamoun S."/>
            <person name="Yandell M."/>
            <person name="Tisserat N."/>
            <person name="Buell C.R."/>
        </authorList>
    </citation>
    <scope>NUCLEOTIDE SEQUENCE</scope>
    <source>
        <strain evidence="2">DAOM:BR144</strain>
    </source>
</reference>
<accession>K3WSU3</accession>
<reference evidence="2" key="2">
    <citation type="submission" date="2010-04" db="EMBL/GenBank/DDBJ databases">
        <authorList>
            <person name="Buell R."/>
            <person name="Hamilton J."/>
            <person name="Hostetler J."/>
        </authorList>
    </citation>
    <scope>NUCLEOTIDE SEQUENCE [LARGE SCALE GENOMIC DNA]</scope>
    <source>
        <strain evidence="2">DAOM:BR144</strain>
    </source>
</reference>
<organism evidence="1 2">
    <name type="scientific">Globisporangium ultimum (strain ATCC 200006 / CBS 805.95 / DAOM BR144)</name>
    <name type="common">Pythium ultimum</name>
    <dbReference type="NCBI Taxonomy" id="431595"/>
    <lineage>
        <taxon>Eukaryota</taxon>
        <taxon>Sar</taxon>
        <taxon>Stramenopiles</taxon>
        <taxon>Oomycota</taxon>
        <taxon>Peronosporomycetes</taxon>
        <taxon>Pythiales</taxon>
        <taxon>Pythiaceae</taxon>
        <taxon>Globisporangium</taxon>
    </lineage>
</organism>
<dbReference type="VEuPathDB" id="FungiDB:PYU1_G008021"/>
<reference evidence="1" key="3">
    <citation type="submission" date="2015-02" db="UniProtKB">
        <authorList>
            <consortium name="EnsemblProtists"/>
        </authorList>
    </citation>
    <scope>IDENTIFICATION</scope>
    <source>
        <strain evidence="1">DAOM BR144</strain>
    </source>
</reference>
<protein>
    <recommendedName>
        <fullName evidence="3">DNA-directed RNA polymerase III subunit RPC5</fullName>
    </recommendedName>
</protein>
<evidence type="ECO:0000313" key="1">
    <source>
        <dbReference type="EnsemblProtists" id="PYU1_T008037"/>
    </source>
</evidence>
<sequence>MEQDDPIVCEIPVHLADELRKNIYMVQFPLRPSYRPMPSAPRAARVKPDNQILQLDYDVDQRSEHFDKDAEDYLKQKYLRLQSSSVPALTNYTVGVFRQGQLHLTPVKSVLQMRPSLAHIDDAVDEEEDDDMEVTAEQEQKEAAAANEVKEVQFQFKKKQSERTISMIQSSYAYKKQQINAEQWRELQVMDKSSAAADEEFEHLFSEREDEVTTAMTPEEYLKALRYRTNPEGSATLHINTHADAEDKDEKMASDKPEVDAKHAEVLQILSTDHILHFDTLRRLLPKQDEDEILDALKQVAIHVRGRLLAKSSLVCRDEAAIAARNAILDELTKKSVGVRRVDVVEKHSLDPDATKKTLEDFAALDSISRMWTFKLGADESFAKRFSAVSKAIKL</sequence>
<evidence type="ECO:0008006" key="3">
    <source>
        <dbReference type="Google" id="ProtNLM"/>
    </source>
</evidence>
<name>K3WSU3_GLOUD</name>
<dbReference type="eggNOG" id="KOG2354">
    <property type="taxonomic scope" value="Eukaryota"/>
</dbReference>
<dbReference type="EnsemblProtists" id="PYU1_T008037">
    <property type="protein sequence ID" value="PYU1_T008037"/>
    <property type="gene ID" value="PYU1_G008021"/>
</dbReference>
<dbReference type="Pfam" id="PF04801">
    <property type="entry name" value="RPC5"/>
    <property type="match status" value="1"/>
</dbReference>
<dbReference type="EMBL" id="GL376617">
    <property type="status" value="NOT_ANNOTATED_CDS"/>
    <property type="molecule type" value="Genomic_DNA"/>
</dbReference>
<dbReference type="PANTHER" id="PTHR12069:SF0">
    <property type="entry name" value="DNA-DIRECTED RNA POLYMERASE III SUBUNIT RPC5"/>
    <property type="match status" value="1"/>
</dbReference>
<dbReference type="Proteomes" id="UP000019132">
    <property type="component" value="Unassembled WGS sequence"/>
</dbReference>
<dbReference type="PANTHER" id="PTHR12069">
    <property type="entry name" value="DNA-DIRECTED RNA POLYMERASES III 80 KDA POLYPEPTIDE RNA POLYMERASE III SUBUNIT 5"/>
    <property type="match status" value="1"/>
</dbReference>
<dbReference type="OMA" id="MVQFPLR"/>
<evidence type="ECO:0000313" key="2">
    <source>
        <dbReference type="Proteomes" id="UP000019132"/>
    </source>
</evidence>
<dbReference type="InParanoid" id="K3WSU3"/>
<dbReference type="GO" id="GO:0005666">
    <property type="term" value="C:RNA polymerase III complex"/>
    <property type="evidence" value="ECO:0007669"/>
    <property type="project" value="TreeGrafter"/>
</dbReference>